<dbReference type="Proteomes" id="UP001430848">
    <property type="component" value="Unassembled WGS sequence"/>
</dbReference>
<keyword evidence="2" id="KW-1185">Reference proteome</keyword>
<evidence type="ECO:0000313" key="1">
    <source>
        <dbReference type="EMBL" id="KAK7721448.1"/>
    </source>
</evidence>
<protein>
    <submittedName>
        <fullName evidence="1">Uncharacterized protein</fullName>
    </submittedName>
</protein>
<organism evidence="1 2">
    <name type="scientific">Diaporthe eres</name>
    <name type="common">Phomopsis oblonga</name>
    <dbReference type="NCBI Taxonomy" id="83184"/>
    <lineage>
        <taxon>Eukaryota</taxon>
        <taxon>Fungi</taxon>
        <taxon>Dikarya</taxon>
        <taxon>Ascomycota</taxon>
        <taxon>Pezizomycotina</taxon>
        <taxon>Sordariomycetes</taxon>
        <taxon>Sordariomycetidae</taxon>
        <taxon>Diaporthales</taxon>
        <taxon>Diaporthaceae</taxon>
        <taxon>Diaporthe</taxon>
        <taxon>Diaporthe eres species complex</taxon>
    </lineage>
</organism>
<proteinExistence type="predicted"/>
<dbReference type="EMBL" id="JAKNSF020000071">
    <property type="protein sequence ID" value="KAK7721448.1"/>
    <property type="molecule type" value="Genomic_DNA"/>
</dbReference>
<evidence type="ECO:0000313" key="2">
    <source>
        <dbReference type="Proteomes" id="UP001430848"/>
    </source>
</evidence>
<reference evidence="1 2" key="1">
    <citation type="submission" date="2024-02" db="EMBL/GenBank/DDBJ databases">
        <title>De novo assembly and annotation of 12 fungi associated with fruit tree decline syndrome in Ontario, Canada.</title>
        <authorList>
            <person name="Sulman M."/>
            <person name="Ellouze W."/>
            <person name="Ilyukhin E."/>
        </authorList>
    </citation>
    <scope>NUCLEOTIDE SEQUENCE [LARGE SCALE GENOMIC DNA]</scope>
    <source>
        <strain evidence="1 2">M169</strain>
    </source>
</reference>
<accession>A0ABR1NZB5</accession>
<name>A0ABR1NZB5_DIAER</name>
<sequence>MGVSKPFCRLHLTDKLQSSNRSGGTRLSWPKPYEDLLGFMENVTHDPDLTISLPLACVVLALVDANSVDPEEPATKPPTQTHQRFEAIRSDVKRVWSVDENSVPRLRVAPGVRQGFILDVFIEAVVVELAADGALEIMGWEELEDLYSSWVGGVERGMLEWRGSHGDH</sequence>
<comment type="caution">
    <text evidence="1">The sequence shown here is derived from an EMBL/GenBank/DDBJ whole genome shotgun (WGS) entry which is preliminary data.</text>
</comment>
<gene>
    <name evidence="1" type="ORF">SLS63_009562</name>
</gene>